<evidence type="ECO:0000313" key="2">
    <source>
        <dbReference type="Proteomes" id="UP000178319"/>
    </source>
</evidence>
<dbReference type="Gene3D" id="3.10.450.530">
    <property type="entry name" value="Ribonuclease toxin, BrnT, of type II toxin-antitoxin system"/>
    <property type="match status" value="1"/>
</dbReference>
<dbReference type="STRING" id="1797516.A3D26_00365"/>
<protein>
    <recommendedName>
        <fullName evidence="3">BrnT family toxin</fullName>
    </recommendedName>
</protein>
<comment type="caution">
    <text evidence="1">The sequence shown here is derived from an EMBL/GenBank/DDBJ whole genome shotgun (WGS) entry which is preliminary data.</text>
</comment>
<organism evidence="1 2">
    <name type="scientific">Candidatus Blackburnbacteria bacterium RIFCSPHIGHO2_02_FULL_44_20</name>
    <dbReference type="NCBI Taxonomy" id="1797516"/>
    <lineage>
        <taxon>Bacteria</taxon>
        <taxon>Candidatus Blackburniibacteriota</taxon>
    </lineage>
</organism>
<name>A0A1G1V575_9BACT</name>
<dbReference type="EMBL" id="MHBZ01000033">
    <property type="protein sequence ID" value="OGY10539.1"/>
    <property type="molecule type" value="Genomic_DNA"/>
</dbReference>
<evidence type="ECO:0008006" key="3">
    <source>
        <dbReference type="Google" id="ProtNLM"/>
    </source>
</evidence>
<sequence length="95" mass="11297">MTRIKIKRLIWDDWNKEHITKHGVTENEAEMVGNSFIYHQRSYNQRYLVVGRVGPRIVSLVLAREGSGQYYVVSARDADKKERRKLYEKEKKQNS</sequence>
<dbReference type="Proteomes" id="UP000178319">
    <property type="component" value="Unassembled WGS sequence"/>
</dbReference>
<reference evidence="1 2" key="1">
    <citation type="journal article" date="2016" name="Nat. Commun.">
        <title>Thousands of microbial genomes shed light on interconnected biogeochemical processes in an aquifer system.</title>
        <authorList>
            <person name="Anantharaman K."/>
            <person name="Brown C.T."/>
            <person name="Hug L.A."/>
            <person name="Sharon I."/>
            <person name="Castelle C.J."/>
            <person name="Probst A.J."/>
            <person name="Thomas B.C."/>
            <person name="Singh A."/>
            <person name="Wilkins M.J."/>
            <person name="Karaoz U."/>
            <person name="Brodie E.L."/>
            <person name="Williams K.H."/>
            <person name="Hubbard S.S."/>
            <person name="Banfield J.F."/>
        </authorList>
    </citation>
    <scope>NUCLEOTIDE SEQUENCE [LARGE SCALE GENOMIC DNA]</scope>
</reference>
<evidence type="ECO:0000313" key="1">
    <source>
        <dbReference type="EMBL" id="OGY10539.1"/>
    </source>
</evidence>
<dbReference type="AlphaFoldDB" id="A0A1G1V575"/>
<dbReference type="InterPro" id="IPR038573">
    <property type="entry name" value="BrnT_sf"/>
</dbReference>
<accession>A0A1G1V575</accession>
<gene>
    <name evidence="1" type="ORF">A3D26_00365</name>
</gene>
<proteinExistence type="predicted"/>